<dbReference type="InterPro" id="IPR011067">
    <property type="entry name" value="Plasmid_toxin/cell-grow_inhib"/>
</dbReference>
<sequence length="113" mass="12270">MSGYVPDAGDIIWIDMSPQAGQETAFRHPAVVLTPSYYSVATGLALIVPMTTKAKGGSFEVPMRGEQRAKGVVLANELRTVDYAARNAEKFDRCPSDVLRTIRDIGEALVRGE</sequence>
<keyword evidence="2" id="KW-1185">Reference proteome</keyword>
<dbReference type="OrthoDB" id="9808744at2"/>
<dbReference type="GO" id="GO:0016075">
    <property type="term" value="P:rRNA catabolic process"/>
    <property type="evidence" value="ECO:0007669"/>
    <property type="project" value="TreeGrafter"/>
</dbReference>
<organism evidence="1 2">
    <name type="scientific">Roseomonas genomospecies 6</name>
    <dbReference type="NCBI Taxonomy" id="214106"/>
    <lineage>
        <taxon>Bacteria</taxon>
        <taxon>Pseudomonadati</taxon>
        <taxon>Pseudomonadota</taxon>
        <taxon>Alphaproteobacteria</taxon>
        <taxon>Acetobacterales</taxon>
        <taxon>Roseomonadaceae</taxon>
        <taxon>Roseomonas</taxon>
    </lineage>
</organism>
<evidence type="ECO:0008006" key="3">
    <source>
        <dbReference type="Google" id="ProtNLM"/>
    </source>
</evidence>
<dbReference type="GO" id="GO:0006402">
    <property type="term" value="P:mRNA catabolic process"/>
    <property type="evidence" value="ECO:0007669"/>
    <property type="project" value="TreeGrafter"/>
</dbReference>
<reference evidence="1 2" key="1">
    <citation type="submission" date="2018-07" db="EMBL/GenBank/DDBJ databases">
        <title>Genome sequence of Azospirillum sp. ATCC 49961.</title>
        <authorList>
            <person name="Sant'Anna F.H."/>
            <person name="Baldani J.I."/>
            <person name="Zilli J.E."/>
            <person name="Reis V.M."/>
            <person name="Hartmann A."/>
            <person name="Cruz L."/>
            <person name="de Souza E.M."/>
            <person name="de Oliveira Pedrosa F."/>
            <person name="Passaglia L.M.P."/>
        </authorList>
    </citation>
    <scope>NUCLEOTIDE SEQUENCE [LARGE SCALE GENOMIC DNA]</scope>
    <source>
        <strain evidence="1 2">ATCC 49961</strain>
    </source>
</reference>
<dbReference type="Gene3D" id="2.30.30.110">
    <property type="match status" value="1"/>
</dbReference>
<accession>A0A9W7NG86</accession>
<dbReference type="Proteomes" id="UP000480854">
    <property type="component" value="Unassembled WGS sequence"/>
</dbReference>
<dbReference type="SUPFAM" id="SSF50118">
    <property type="entry name" value="Cell growth inhibitor/plasmid maintenance toxic component"/>
    <property type="match status" value="1"/>
</dbReference>
<comment type="caution">
    <text evidence="1">The sequence shown here is derived from an EMBL/GenBank/DDBJ whole genome shotgun (WGS) entry which is preliminary data.</text>
</comment>
<dbReference type="RefSeq" id="WP_149471817.1">
    <property type="nucleotide sequence ID" value="NZ_QOKW01000031.1"/>
</dbReference>
<dbReference type="EMBL" id="QOKW01000031">
    <property type="protein sequence ID" value="KAA0676719.1"/>
    <property type="molecule type" value="Genomic_DNA"/>
</dbReference>
<gene>
    <name evidence="1" type="ORF">DS843_26360</name>
</gene>
<dbReference type="PANTHER" id="PTHR33988:SF3">
    <property type="entry name" value="ENDORIBONUCLEASE TOXIN CHPB-RELATED"/>
    <property type="match status" value="1"/>
</dbReference>
<dbReference type="GO" id="GO:0004521">
    <property type="term" value="F:RNA endonuclease activity"/>
    <property type="evidence" value="ECO:0007669"/>
    <property type="project" value="TreeGrafter"/>
</dbReference>
<proteinExistence type="predicted"/>
<protein>
    <recommendedName>
        <fullName evidence="3">Type II toxin-antitoxin system PemK/MazF family toxin</fullName>
    </recommendedName>
</protein>
<evidence type="ECO:0000313" key="1">
    <source>
        <dbReference type="EMBL" id="KAA0676719.1"/>
    </source>
</evidence>
<dbReference type="AlphaFoldDB" id="A0A9W7NG86"/>
<dbReference type="Pfam" id="PF02452">
    <property type="entry name" value="PemK_toxin"/>
    <property type="match status" value="1"/>
</dbReference>
<evidence type="ECO:0000313" key="2">
    <source>
        <dbReference type="Proteomes" id="UP000480854"/>
    </source>
</evidence>
<dbReference type="GO" id="GO:0003677">
    <property type="term" value="F:DNA binding"/>
    <property type="evidence" value="ECO:0007669"/>
    <property type="project" value="InterPro"/>
</dbReference>
<dbReference type="InterPro" id="IPR003477">
    <property type="entry name" value="PemK-like"/>
</dbReference>
<name>A0A9W7NG86_9PROT</name>
<dbReference type="PANTHER" id="PTHR33988">
    <property type="entry name" value="ENDORIBONUCLEASE MAZF-RELATED"/>
    <property type="match status" value="1"/>
</dbReference>